<evidence type="ECO:0000313" key="1">
    <source>
        <dbReference type="EMBL" id="TDQ11136.1"/>
    </source>
</evidence>
<reference evidence="1 2" key="1">
    <citation type="submission" date="2019-03" db="EMBL/GenBank/DDBJ databases">
        <title>Genomic Encyclopedia of Archaeal and Bacterial Type Strains, Phase II (KMG-II): from individual species to whole genera.</title>
        <authorList>
            <person name="Goeker M."/>
        </authorList>
    </citation>
    <scope>NUCLEOTIDE SEQUENCE [LARGE SCALE GENOMIC DNA]</scope>
    <source>
        <strain evidence="1 2">DSM 19035</strain>
    </source>
</reference>
<dbReference type="Pfam" id="PF14054">
    <property type="entry name" value="DUF4249"/>
    <property type="match status" value="1"/>
</dbReference>
<dbReference type="AlphaFoldDB" id="A0A4R6SXK7"/>
<organism evidence="1 2">
    <name type="scientific">Pedobacter metabolipauper</name>
    <dbReference type="NCBI Taxonomy" id="425513"/>
    <lineage>
        <taxon>Bacteria</taxon>
        <taxon>Pseudomonadati</taxon>
        <taxon>Bacteroidota</taxon>
        <taxon>Sphingobacteriia</taxon>
        <taxon>Sphingobacteriales</taxon>
        <taxon>Sphingobacteriaceae</taxon>
        <taxon>Pedobacter</taxon>
    </lineage>
</organism>
<gene>
    <name evidence="1" type="ORF">ATK78_0251</name>
</gene>
<keyword evidence="2" id="KW-1185">Reference proteome</keyword>
<dbReference type="InterPro" id="IPR025345">
    <property type="entry name" value="DUF4249"/>
</dbReference>
<dbReference type="EMBL" id="SNYC01000003">
    <property type="protein sequence ID" value="TDQ11136.1"/>
    <property type="molecule type" value="Genomic_DNA"/>
</dbReference>
<comment type="caution">
    <text evidence="1">The sequence shown here is derived from an EMBL/GenBank/DDBJ whole genome shotgun (WGS) entry which is preliminary data.</text>
</comment>
<evidence type="ECO:0000313" key="2">
    <source>
        <dbReference type="Proteomes" id="UP000295620"/>
    </source>
</evidence>
<dbReference type="PROSITE" id="PS51257">
    <property type="entry name" value="PROKAR_LIPOPROTEIN"/>
    <property type="match status" value="1"/>
</dbReference>
<accession>A0A4R6SXK7</accession>
<dbReference type="RefSeq" id="WP_243732400.1">
    <property type="nucleotide sequence ID" value="NZ_SNYC01000003.1"/>
</dbReference>
<dbReference type="Proteomes" id="UP000295620">
    <property type="component" value="Unassembled WGS sequence"/>
</dbReference>
<proteinExistence type="predicted"/>
<name>A0A4R6SXK7_9SPHI</name>
<sequence>MKLTHRLFIMAGILMLMFTGCEKVIDLELDNAKPLVVIDAGVSDQVENQIVRVSRTYSFTEPNKFNGVEGAKVVLTGAGSNPITYTEISPGVYRSTRFRGRPGINYTLNVTVDDVTYTASSIMPAKVVLDSLSFRDFSFFGETNTYVAANFIDPKGIQNQYRYIMKLKDKLEEDEVSDDRFNDGNNVSNVIFFELGDLVAGDVVEVEFQCIDRNVYTYFYSLNRNSGGGGPPVAPSNPPSNFNNGALGIFSAYTSNKRMAVIQ</sequence>
<protein>
    <submittedName>
        <fullName evidence="1">Uncharacterized protein DUF4249</fullName>
    </submittedName>
</protein>